<organism evidence="1 2">
    <name type="scientific">Exobacillus caeni</name>
    <dbReference type="NCBI Taxonomy" id="2574798"/>
    <lineage>
        <taxon>Bacteria</taxon>
        <taxon>Bacillati</taxon>
        <taxon>Bacillota</taxon>
        <taxon>Bacilli</taxon>
        <taxon>Bacillales</taxon>
        <taxon>Guptibacillaceae</taxon>
        <taxon>Exobacillus</taxon>
    </lineage>
</organism>
<dbReference type="InterPro" id="IPR014967">
    <property type="entry name" value="Uncharacterised_YugN-like"/>
</dbReference>
<proteinExistence type="predicted"/>
<comment type="caution">
    <text evidence="1">The sequence shown here is derived from an EMBL/GenBank/DDBJ whole genome shotgun (WGS) entry which is preliminary data.</text>
</comment>
<dbReference type="Pfam" id="PF08868">
    <property type="entry name" value="YugN"/>
    <property type="match status" value="1"/>
</dbReference>
<dbReference type="OrthoDB" id="2988890at2"/>
<dbReference type="AlphaFoldDB" id="A0A5R9F8N7"/>
<dbReference type="RefSeq" id="WP_138122176.1">
    <property type="nucleotide sequence ID" value="NZ_SWLG01000001.1"/>
</dbReference>
<dbReference type="Gene3D" id="3.30.310.100">
    <property type="entry name" value="YugN-like"/>
    <property type="match status" value="1"/>
</dbReference>
<gene>
    <name evidence="1" type="ORF">FCL54_00820</name>
</gene>
<dbReference type="SUPFAM" id="SSF160755">
    <property type="entry name" value="YugN-like"/>
    <property type="match status" value="1"/>
</dbReference>
<keyword evidence="2" id="KW-1185">Reference proteome</keyword>
<evidence type="ECO:0008006" key="3">
    <source>
        <dbReference type="Google" id="ProtNLM"/>
    </source>
</evidence>
<accession>A0A5R9F8N7</accession>
<sequence>MIPLESTVEGKQLELSVMEEELRNLGFSYGGNWEWDHGYFDYKIDDEDGYLFLRVPIEAVKMQLDQDGAVVKIGQPFLLAHIYQEGLDDHVHTWQWTGSIDQFSEPVDKDADIDDKWLDVGEKHLKRMEDALSPYF</sequence>
<dbReference type="InterPro" id="IPR036491">
    <property type="entry name" value="YugN-like_sf"/>
</dbReference>
<protein>
    <recommendedName>
        <fullName evidence="3">YugN-like family protein</fullName>
    </recommendedName>
</protein>
<dbReference type="EMBL" id="SWLG01000001">
    <property type="protein sequence ID" value="TLS38889.1"/>
    <property type="molecule type" value="Genomic_DNA"/>
</dbReference>
<evidence type="ECO:0000313" key="1">
    <source>
        <dbReference type="EMBL" id="TLS38889.1"/>
    </source>
</evidence>
<evidence type="ECO:0000313" key="2">
    <source>
        <dbReference type="Proteomes" id="UP000308230"/>
    </source>
</evidence>
<reference evidence="1 2" key="1">
    <citation type="submission" date="2019-04" db="EMBL/GenBank/DDBJ databases">
        <title>Bacillus caeni sp. nov., a bacterium isolated from mangrove sediment.</title>
        <authorList>
            <person name="Huang H."/>
            <person name="Mo K."/>
            <person name="Hu Y."/>
        </authorList>
    </citation>
    <scope>NUCLEOTIDE SEQUENCE [LARGE SCALE GENOMIC DNA]</scope>
    <source>
        <strain evidence="1 2">HB172195</strain>
    </source>
</reference>
<dbReference type="Proteomes" id="UP000308230">
    <property type="component" value="Unassembled WGS sequence"/>
</dbReference>
<name>A0A5R9F8N7_9BACL</name>